<sequence>MASALGSLILFVVSLLVGGLGIYAGARVVAGVEDYSHALVTAVIGAVAWAVLSWVPLVGGLLALVAYVWVINWRYKGGWVNAILIALVAWIATTVVVFVLGALGVPVTGIGVVGV</sequence>
<comment type="caution">
    <text evidence="2">The sequence shown here is derived from an EMBL/GenBank/DDBJ whole genome shotgun (WGS) entry which is preliminary data.</text>
</comment>
<evidence type="ECO:0008006" key="4">
    <source>
        <dbReference type="Google" id="ProtNLM"/>
    </source>
</evidence>
<organism evidence="2 3">
    <name type="scientific">Halarchaeum grantii</name>
    <dbReference type="NCBI Taxonomy" id="1193105"/>
    <lineage>
        <taxon>Archaea</taxon>
        <taxon>Methanobacteriati</taxon>
        <taxon>Methanobacteriota</taxon>
        <taxon>Stenosarchaea group</taxon>
        <taxon>Halobacteria</taxon>
        <taxon>Halobacteriales</taxon>
        <taxon>Halobacteriaceae</taxon>
    </lineage>
</organism>
<protein>
    <recommendedName>
        <fullName evidence="4">Yip1 domain-containing protein</fullName>
    </recommendedName>
</protein>
<name>A0A830EY08_9EURY</name>
<reference evidence="2 3" key="1">
    <citation type="journal article" date="2019" name="Int. J. Syst. Evol. Microbiol.">
        <title>The Global Catalogue of Microorganisms (GCM) 10K type strain sequencing project: providing services to taxonomists for standard genome sequencing and annotation.</title>
        <authorList>
            <consortium name="The Broad Institute Genomics Platform"/>
            <consortium name="The Broad Institute Genome Sequencing Center for Infectious Disease"/>
            <person name="Wu L."/>
            <person name="Ma J."/>
        </authorList>
    </citation>
    <scope>NUCLEOTIDE SEQUENCE [LARGE SCALE GENOMIC DNA]</scope>
    <source>
        <strain evidence="2 3">JCM 19585</strain>
    </source>
</reference>
<dbReference type="RefSeq" id="WP_188884331.1">
    <property type="nucleotide sequence ID" value="NZ_BMPF01000006.1"/>
</dbReference>
<feature type="transmembrane region" description="Helical" evidence="1">
    <location>
        <begin position="82"/>
        <end position="105"/>
    </location>
</feature>
<dbReference type="EMBL" id="BMPF01000006">
    <property type="protein sequence ID" value="GGL43142.1"/>
    <property type="molecule type" value="Genomic_DNA"/>
</dbReference>
<evidence type="ECO:0000313" key="2">
    <source>
        <dbReference type="EMBL" id="GGL43142.1"/>
    </source>
</evidence>
<keyword evidence="1" id="KW-0812">Transmembrane</keyword>
<dbReference type="AlphaFoldDB" id="A0A830EY08"/>
<evidence type="ECO:0000256" key="1">
    <source>
        <dbReference type="SAM" id="Phobius"/>
    </source>
</evidence>
<accession>A0A830EY08</accession>
<dbReference type="OrthoDB" id="205278at2157"/>
<keyword evidence="3" id="KW-1185">Reference proteome</keyword>
<keyword evidence="1" id="KW-1133">Transmembrane helix</keyword>
<feature type="transmembrane region" description="Helical" evidence="1">
    <location>
        <begin position="46"/>
        <end position="70"/>
    </location>
</feature>
<dbReference type="Proteomes" id="UP000628840">
    <property type="component" value="Unassembled WGS sequence"/>
</dbReference>
<gene>
    <name evidence="2" type="ORF">GCM10009037_28250</name>
</gene>
<keyword evidence="1" id="KW-0472">Membrane</keyword>
<evidence type="ECO:0000313" key="3">
    <source>
        <dbReference type="Proteomes" id="UP000628840"/>
    </source>
</evidence>
<proteinExistence type="predicted"/>